<evidence type="ECO:0000256" key="1">
    <source>
        <dbReference type="SAM" id="SignalP"/>
    </source>
</evidence>
<comment type="caution">
    <text evidence="2">The sequence shown here is derived from an EMBL/GenBank/DDBJ whole genome shotgun (WGS) entry which is preliminary data.</text>
</comment>
<keyword evidence="3" id="KW-1185">Reference proteome</keyword>
<dbReference type="RefSeq" id="WP_113034069.1">
    <property type="nucleotide sequence ID" value="NZ_QMFB01000018.1"/>
</dbReference>
<name>A0A329MG95_9BACL</name>
<accession>A0A329MG95</accession>
<feature type="signal peptide" evidence="1">
    <location>
        <begin position="1"/>
        <end position="24"/>
    </location>
</feature>
<feature type="chain" id="PRO_5016415846" description="Glycoside hydrolase 123 C-terminal domain-containing protein" evidence="1">
    <location>
        <begin position="25"/>
        <end position="733"/>
    </location>
</feature>
<dbReference type="OrthoDB" id="9799174at2"/>
<keyword evidence="1" id="KW-0732">Signal</keyword>
<evidence type="ECO:0008006" key="4">
    <source>
        <dbReference type="Google" id="ProtNLM"/>
    </source>
</evidence>
<gene>
    <name evidence="2" type="ORF">DQG23_26630</name>
</gene>
<reference evidence="2 3" key="1">
    <citation type="journal article" date="2009" name="Int. J. Syst. Evol. Microbiol.">
        <title>Paenibacillus contaminans sp. nov., isolated from a contaminated laboratory plate.</title>
        <authorList>
            <person name="Chou J.H."/>
            <person name="Lee J.H."/>
            <person name="Lin M.C."/>
            <person name="Chang P.S."/>
            <person name="Arun A.B."/>
            <person name="Young C.C."/>
            <person name="Chen W.M."/>
        </authorList>
    </citation>
    <scope>NUCLEOTIDE SEQUENCE [LARGE SCALE GENOMIC DNA]</scope>
    <source>
        <strain evidence="2 3">CKOBP-6</strain>
    </source>
</reference>
<dbReference type="Proteomes" id="UP000250369">
    <property type="component" value="Unassembled WGS sequence"/>
</dbReference>
<protein>
    <recommendedName>
        <fullName evidence="4">Glycoside hydrolase 123 C-terminal domain-containing protein</fullName>
    </recommendedName>
</protein>
<sequence>MLKRSMIGTTLLGVMLMAVSPAMASAGNGKPGEVGANTAAIVAGEAASKKTASVDIVSAPNNASAAPASAEALAAQVAKLGASIGSAARPRLKQFLENVRDQANASIGAPNFSSEDALNVSKSLQYAIKLAKDAEAANDETLWNDTPFIAYAVPPLSPELRKPDTLPEDGEVGDRLSIIAAQGEVEAASFILAPLENVGSVTFATYDLSGEGGTIPASAIDLRVVKNWYQGGTAWYSYFGDSSKSVLVPELLLHDETLIRVDDERQGNSLRVDYPEGSQYIDISSVSTAKFDYYSAPVEDSPSLLPIGLKQGAAKQMWLTFKVPAGTAAGVYNGTIGITADGAPAGRIKLQIRVLPFELPAPKTYYDLNKDFYVMLYHGSRLKEGLAATKGNTALVETRLLNEYRNMAEHNVLNIPGPLYSAADKNTFLRQLQLMQQAGLDLDPLFGVKQTYPTYSFYTQYINYMKAKQTYEANPTEANKQEMDKFYTNWRKGINDYLPTLDDAINVASQFLGHNRLYFDGWDEAGWDMLQFQQEIWSYLQDKGYKVFATGNQSHLNLNVKENYLNWVGEPTRERAAQWHAFGDDKMITNYAFPHTGPENPDLMRQRHGLWVYKANYDATYNYEYYGSPNNIWNDNSFNVFRSFSLVYPTKTDVIDTIAWEGVREGIDDIRYATKLKQVAADALASGRQDRIAAANQALAWLEDADERSTNQDLLRLEMIRHILHMLDLEHAQ</sequence>
<evidence type="ECO:0000313" key="2">
    <source>
        <dbReference type="EMBL" id="RAV17703.1"/>
    </source>
</evidence>
<evidence type="ECO:0000313" key="3">
    <source>
        <dbReference type="Proteomes" id="UP000250369"/>
    </source>
</evidence>
<proteinExistence type="predicted"/>
<organism evidence="2 3">
    <name type="scientific">Paenibacillus contaminans</name>
    <dbReference type="NCBI Taxonomy" id="450362"/>
    <lineage>
        <taxon>Bacteria</taxon>
        <taxon>Bacillati</taxon>
        <taxon>Bacillota</taxon>
        <taxon>Bacilli</taxon>
        <taxon>Bacillales</taxon>
        <taxon>Paenibacillaceae</taxon>
        <taxon>Paenibacillus</taxon>
    </lineage>
</organism>
<dbReference type="EMBL" id="QMFB01000018">
    <property type="protein sequence ID" value="RAV17703.1"/>
    <property type="molecule type" value="Genomic_DNA"/>
</dbReference>
<dbReference type="AlphaFoldDB" id="A0A329MG95"/>